<reference evidence="1" key="1">
    <citation type="submission" date="2020-08" db="EMBL/GenBank/DDBJ databases">
        <title>Multicomponent nature underlies the extraordinary mechanical properties of spider dragline silk.</title>
        <authorList>
            <person name="Kono N."/>
            <person name="Nakamura H."/>
            <person name="Mori M."/>
            <person name="Yoshida Y."/>
            <person name="Ohtoshi R."/>
            <person name="Malay A.D."/>
            <person name="Moran D.A.P."/>
            <person name="Tomita M."/>
            <person name="Numata K."/>
            <person name="Arakawa K."/>
        </authorList>
    </citation>
    <scope>NUCLEOTIDE SEQUENCE</scope>
</reference>
<protein>
    <submittedName>
        <fullName evidence="1">Uncharacterized protein</fullName>
    </submittedName>
</protein>
<dbReference type="AlphaFoldDB" id="A0A8X6TGY6"/>
<evidence type="ECO:0000313" key="1">
    <source>
        <dbReference type="EMBL" id="GFT09804.1"/>
    </source>
</evidence>
<comment type="caution">
    <text evidence="1">The sequence shown here is derived from an EMBL/GenBank/DDBJ whole genome shotgun (WGS) entry which is preliminary data.</text>
</comment>
<keyword evidence="2" id="KW-1185">Reference proteome</keyword>
<accession>A0A8X6TGY6</accession>
<proteinExistence type="predicted"/>
<organism evidence="1 2">
    <name type="scientific">Nephila pilipes</name>
    <name type="common">Giant wood spider</name>
    <name type="synonym">Nephila maculata</name>
    <dbReference type="NCBI Taxonomy" id="299642"/>
    <lineage>
        <taxon>Eukaryota</taxon>
        <taxon>Metazoa</taxon>
        <taxon>Ecdysozoa</taxon>
        <taxon>Arthropoda</taxon>
        <taxon>Chelicerata</taxon>
        <taxon>Arachnida</taxon>
        <taxon>Araneae</taxon>
        <taxon>Araneomorphae</taxon>
        <taxon>Entelegynae</taxon>
        <taxon>Araneoidea</taxon>
        <taxon>Nephilidae</taxon>
        <taxon>Nephila</taxon>
    </lineage>
</organism>
<evidence type="ECO:0000313" key="2">
    <source>
        <dbReference type="Proteomes" id="UP000887013"/>
    </source>
</evidence>
<gene>
    <name evidence="1" type="ORF">NPIL_243261</name>
</gene>
<sequence length="89" mass="9987">MKIRLEFHLNVEAAHIGRSCHSVIESNETDIQGIEAKNLLLIFVREQEELGGINGCSLCAERRSKGICCSSLHGNMDHVGYHVEIRWSP</sequence>
<dbReference type="Proteomes" id="UP000887013">
    <property type="component" value="Unassembled WGS sequence"/>
</dbReference>
<name>A0A8X6TGY6_NEPPI</name>
<dbReference type="EMBL" id="BMAW01057259">
    <property type="protein sequence ID" value="GFT09804.1"/>
    <property type="molecule type" value="Genomic_DNA"/>
</dbReference>